<dbReference type="RefSeq" id="WP_380746663.1">
    <property type="nucleotide sequence ID" value="NZ_JBHSRF010000002.1"/>
</dbReference>
<evidence type="ECO:0000256" key="1">
    <source>
        <dbReference type="SAM" id="SignalP"/>
    </source>
</evidence>
<feature type="signal peptide" evidence="1">
    <location>
        <begin position="1"/>
        <end position="29"/>
    </location>
</feature>
<gene>
    <name evidence="3" type="ORF">ACFP1K_02565</name>
</gene>
<dbReference type="EMBL" id="JBHSRF010000002">
    <property type="protein sequence ID" value="MFC6080025.1"/>
    <property type="molecule type" value="Genomic_DNA"/>
</dbReference>
<comment type="caution">
    <text evidence="3">The sequence shown here is derived from an EMBL/GenBank/DDBJ whole genome shotgun (WGS) entry which is preliminary data.</text>
</comment>
<reference evidence="4" key="1">
    <citation type="journal article" date="2019" name="Int. J. Syst. Evol. Microbiol.">
        <title>The Global Catalogue of Microorganisms (GCM) 10K type strain sequencing project: providing services to taxonomists for standard genome sequencing and annotation.</title>
        <authorList>
            <consortium name="The Broad Institute Genomics Platform"/>
            <consortium name="The Broad Institute Genome Sequencing Center for Infectious Disease"/>
            <person name="Wu L."/>
            <person name="Ma J."/>
        </authorList>
    </citation>
    <scope>NUCLEOTIDE SEQUENCE [LARGE SCALE GENOMIC DNA]</scope>
    <source>
        <strain evidence="4">JCM 30346</strain>
    </source>
</reference>
<evidence type="ECO:0000259" key="2">
    <source>
        <dbReference type="Pfam" id="PF01345"/>
    </source>
</evidence>
<keyword evidence="1" id="KW-0732">Signal</keyword>
<evidence type="ECO:0000313" key="3">
    <source>
        <dbReference type="EMBL" id="MFC6080025.1"/>
    </source>
</evidence>
<feature type="domain" description="DUF11" evidence="2">
    <location>
        <begin position="180"/>
        <end position="275"/>
    </location>
</feature>
<dbReference type="InterPro" id="IPR001434">
    <property type="entry name" value="OmcB-like_DUF11"/>
</dbReference>
<dbReference type="Pfam" id="PF01345">
    <property type="entry name" value="DUF11"/>
    <property type="match status" value="1"/>
</dbReference>
<keyword evidence="4" id="KW-1185">Reference proteome</keyword>
<feature type="chain" id="PRO_5045457278" description="DUF11 domain-containing protein" evidence="1">
    <location>
        <begin position="30"/>
        <end position="288"/>
    </location>
</feature>
<protein>
    <recommendedName>
        <fullName evidence="2">DUF11 domain-containing protein</fullName>
    </recommendedName>
</protein>
<name>A0ABW1N9G6_9ACTN</name>
<dbReference type="Proteomes" id="UP001596137">
    <property type="component" value="Unassembled WGS sequence"/>
</dbReference>
<sequence>MRPLRRPLALIAMTLAMVVSLLPATPAAADPPEVAISVSPSVAYPGDTVTVTVTVTNIHGFTVLNAHARLFGSDPRIPSYTTLTGCSGATGPCVVISDGQGPLGYAAPVGALSGFASATVVFTLALDADAPPGEQILRGDLTGSNYGSEIVSGPALTIITEADAAVGLTATPKLGLLVPKIEFTVRVTGNGPGTVNSATVTTALPPGFGATSSGCSTGPGTVACPFSGIAQGDSATKKFSVPVGLLNIGVPYTFTATRTASSPSDPVSGNDTAVVRCTVVSIVLVNCS</sequence>
<proteinExistence type="predicted"/>
<evidence type="ECO:0000313" key="4">
    <source>
        <dbReference type="Proteomes" id="UP001596137"/>
    </source>
</evidence>
<accession>A0ABW1N9G6</accession>
<organism evidence="3 4">
    <name type="scientific">Sphaerisporangium aureirubrum</name>
    <dbReference type="NCBI Taxonomy" id="1544736"/>
    <lineage>
        <taxon>Bacteria</taxon>
        <taxon>Bacillati</taxon>
        <taxon>Actinomycetota</taxon>
        <taxon>Actinomycetes</taxon>
        <taxon>Streptosporangiales</taxon>
        <taxon>Streptosporangiaceae</taxon>
        <taxon>Sphaerisporangium</taxon>
    </lineage>
</organism>